<evidence type="ECO:0000313" key="5">
    <source>
        <dbReference type="Proteomes" id="UP001172082"/>
    </source>
</evidence>
<dbReference type="InterPro" id="IPR014284">
    <property type="entry name" value="RNA_pol_sigma-70_dom"/>
</dbReference>
<evidence type="ECO:0000313" key="4">
    <source>
        <dbReference type="EMBL" id="MDN5203054.1"/>
    </source>
</evidence>
<dbReference type="Pfam" id="PF04542">
    <property type="entry name" value="Sigma70_r2"/>
    <property type="match status" value="1"/>
</dbReference>
<accession>A0ABT8KS76</accession>
<keyword evidence="5" id="KW-1185">Reference proteome</keyword>
<dbReference type="Proteomes" id="UP001172082">
    <property type="component" value="Unassembled WGS sequence"/>
</dbReference>
<dbReference type="Pfam" id="PF20239">
    <property type="entry name" value="DUF6596"/>
    <property type="match status" value="1"/>
</dbReference>
<dbReference type="Gene3D" id="1.10.1740.10">
    <property type="match status" value="1"/>
</dbReference>
<dbReference type="PROSITE" id="PS50005">
    <property type="entry name" value="TPR"/>
    <property type="match status" value="1"/>
</dbReference>
<dbReference type="RefSeq" id="WP_346753076.1">
    <property type="nucleotide sequence ID" value="NZ_JAUJEA010000006.1"/>
</dbReference>
<evidence type="ECO:0000259" key="3">
    <source>
        <dbReference type="Pfam" id="PF20239"/>
    </source>
</evidence>
<evidence type="ECO:0000259" key="2">
    <source>
        <dbReference type="Pfam" id="PF04542"/>
    </source>
</evidence>
<dbReference type="InterPro" id="IPR019734">
    <property type="entry name" value="TPR_rpt"/>
</dbReference>
<proteinExistence type="predicted"/>
<comment type="caution">
    <text evidence="4">The sequence shown here is derived from an EMBL/GenBank/DDBJ whole genome shotgun (WGS) entry which is preliminary data.</text>
</comment>
<dbReference type="SUPFAM" id="SSF88946">
    <property type="entry name" value="Sigma2 domain of RNA polymerase sigma factors"/>
    <property type="match status" value="1"/>
</dbReference>
<keyword evidence="1" id="KW-0802">TPR repeat</keyword>
<dbReference type="InterPro" id="IPR013324">
    <property type="entry name" value="RNA_pol_sigma_r3/r4-like"/>
</dbReference>
<protein>
    <submittedName>
        <fullName evidence="4">Sigma-70 family RNA polymerase sigma factor</fullName>
    </submittedName>
</protein>
<feature type="repeat" description="TPR" evidence="1">
    <location>
        <begin position="371"/>
        <end position="404"/>
    </location>
</feature>
<dbReference type="PANTHER" id="PTHR47756">
    <property type="entry name" value="BLL6612 PROTEIN-RELATED"/>
    <property type="match status" value="1"/>
</dbReference>
<dbReference type="SUPFAM" id="SSF48452">
    <property type="entry name" value="TPR-like"/>
    <property type="match status" value="1"/>
</dbReference>
<dbReference type="NCBIfam" id="TIGR02937">
    <property type="entry name" value="sigma70-ECF"/>
    <property type="match status" value="1"/>
</dbReference>
<dbReference type="Gene3D" id="1.25.40.10">
    <property type="entry name" value="Tetratricopeptide repeat domain"/>
    <property type="match status" value="1"/>
</dbReference>
<dbReference type="InterPro" id="IPR011990">
    <property type="entry name" value="TPR-like_helical_dom_sf"/>
</dbReference>
<gene>
    <name evidence="4" type="ORF">QQ008_16820</name>
</gene>
<feature type="domain" description="RNA polymerase sigma-70 region 2" evidence="2">
    <location>
        <begin position="15"/>
        <end position="82"/>
    </location>
</feature>
<dbReference type="SUPFAM" id="SSF88659">
    <property type="entry name" value="Sigma3 and sigma4 domains of RNA polymerase sigma factors"/>
    <property type="match status" value="1"/>
</dbReference>
<organism evidence="4 5">
    <name type="scientific">Splendidivirga corallicola</name>
    <dbReference type="NCBI Taxonomy" id="3051826"/>
    <lineage>
        <taxon>Bacteria</taxon>
        <taxon>Pseudomonadati</taxon>
        <taxon>Bacteroidota</taxon>
        <taxon>Cytophagia</taxon>
        <taxon>Cytophagales</taxon>
        <taxon>Splendidivirgaceae</taxon>
        <taxon>Splendidivirga</taxon>
    </lineage>
</organism>
<dbReference type="InterPro" id="IPR013325">
    <property type="entry name" value="RNA_pol_sigma_r2"/>
</dbReference>
<evidence type="ECO:0000256" key="1">
    <source>
        <dbReference type="PROSITE-ProRule" id="PRU00339"/>
    </source>
</evidence>
<dbReference type="InterPro" id="IPR046531">
    <property type="entry name" value="DUF6596"/>
</dbReference>
<name>A0ABT8KS76_9BACT</name>
<dbReference type="PANTHER" id="PTHR47756:SF2">
    <property type="entry name" value="BLL6612 PROTEIN"/>
    <property type="match status" value="1"/>
</dbReference>
<dbReference type="Gene3D" id="1.10.10.10">
    <property type="entry name" value="Winged helix-like DNA-binding domain superfamily/Winged helix DNA-binding domain"/>
    <property type="match status" value="1"/>
</dbReference>
<reference evidence="4" key="1">
    <citation type="submission" date="2023-06" db="EMBL/GenBank/DDBJ databases">
        <title>Genomic of Parafulvivirga corallium.</title>
        <authorList>
            <person name="Wang G."/>
        </authorList>
    </citation>
    <scope>NUCLEOTIDE SEQUENCE</scope>
    <source>
        <strain evidence="4">BMA10</strain>
    </source>
</reference>
<dbReference type="InterPro" id="IPR007627">
    <property type="entry name" value="RNA_pol_sigma70_r2"/>
</dbReference>
<sequence>MKAKPETQELVDHFFRHEYARMVAVLTRYFGLDHIEIAEDIVQDTLTEALECWGSSNLPNNPAAWLMDVAKKKTINFLKRHQLFEQKIVGNFRKAQQGDHQDILEFKDEIIEDSMLRMIFCCCHPTLQSEGQIVLALKSLCGLSSKEIAFALLSNTETVNKRLFRAKDKFRQGIIAFEIPDKTNLESRLENVLLVLYLLFNEGYHSSHPDKLIRADLCTEAIRLNKLLLKHFPERSEIQALMALMLLQFARVESRLDDQGAIIILQDQDRTLWDKTLITLGIEHLHRAMTNNQITAYHLKAGIAAEHCLAESSESTNWHSICKQYALLKKIEVSPIIELNSAIANFFSGKHSEAFIQLEHLEKQNALRDYPLLYATLGEFHLRLGHKTMAKSYFSRAIEKSQSNINLNLLQKKLESCE</sequence>
<dbReference type="EMBL" id="JAUJEA010000006">
    <property type="protein sequence ID" value="MDN5203054.1"/>
    <property type="molecule type" value="Genomic_DNA"/>
</dbReference>
<dbReference type="InterPro" id="IPR036388">
    <property type="entry name" value="WH-like_DNA-bd_sf"/>
</dbReference>
<feature type="domain" description="DUF6596" evidence="3">
    <location>
        <begin position="188"/>
        <end position="289"/>
    </location>
</feature>